<dbReference type="EMBL" id="JAYMYR010000006">
    <property type="protein sequence ID" value="KAK7356416.1"/>
    <property type="molecule type" value="Genomic_DNA"/>
</dbReference>
<name>A0AAN9MKP6_PHACN</name>
<gene>
    <name evidence="1" type="ORF">VNO80_15687</name>
</gene>
<accession>A0AAN9MKP6</accession>
<organism evidence="1 2">
    <name type="scientific">Phaseolus coccineus</name>
    <name type="common">Scarlet runner bean</name>
    <name type="synonym">Phaseolus multiflorus</name>
    <dbReference type="NCBI Taxonomy" id="3886"/>
    <lineage>
        <taxon>Eukaryota</taxon>
        <taxon>Viridiplantae</taxon>
        <taxon>Streptophyta</taxon>
        <taxon>Embryophyta</taxon>
        <taxon>Tracheophyta</taxon>
        <taxon>Spermatophyta</taxon>
        <taxon>Magnoliopsida</taxon>
        <taxon>eudicotyledons</taxon>
        <taxon>Gunneridae</taxon>
        <taxon>Pentapetalae</taxon>
        <taxon>rosids</taxon>
        <taxon>fabids</taxon>
        <taxon>Fabales</taxon>
        <taxon>Fabaceae</taxon>
        <taxon>Papilionoideae</taxon>
        <taxon>50 kb inversion clade</taxon>
        <taxon>NPAAA clade</taxon>
        <taxon>indigoferoid/millettioid clade</taxon>
        <taxon>Phaseoleae</taxon>
        <taxon>Phaseolus</taxon>
    </lineage>
</organism>
<evidence type="ECO:0000313" key="1">
    <source>
        <dbReference type="EMBL" id="KAK7356416.1"/>
    </source>
</evidence>
<proteinExistence type="predicted"/>
<dbReference type="Proteomes" id="UP001374584">
    <property type="component" value="Unassembled WGS sequence"/>
</dbReference>
<sequence length="165" mass="17942">MENCPYWRSSVEEDLAFEKRFKKIGIGARSLEAEGVGATEASKALLRTSGFRKESEQLSWGRVSEYDAISEKGGGRECLDSMVSDSDGGNGGREGEEMMVQSSMVQAKHILGMAQQKRGIKSALNSLMGIGEELEVGTFNVEYGMASQNHGSFFVLESQKEVEGA</sequence>
<protein>
    <submittedName>
        <fullName evidence="1">Uncharacterized protein</fullName>
    </submittedName>
</protein>
<comment type="caution">
    <text evidence="1">The sequence shown here is derived from an EMBL/GenBank/DDBJ whole genome shotgun (WGS) entry which is preliminary data.</text>
</comment>
<dbReference type="AlphaFoldDB" id="A0AAN9MKP6"/>
<evidence type="ECO:0000313" key="2">
    <source>
        <dbReference type="Proteomes" id="UP001374584"/>
    </source>
</evidence>
<keyword evidence="2" id="KW-1185">Reference proteome</keyword>
<reference evidence="1 2" key="1">
    <citation type="submission" date="2024-01" db="EMBL/GenBank/DDBJ databases">
        <title>The genomes of 5 underutilized Papilionoideae crops provide insights into root nodulation and disease resistanc.</title>
        <authorList>
            <person name="Jiang F."/>
        </authorList>
    </citation>
    <scope>NUCLEOTIDE SEQUENCE [LARGE SCALE GENOMIC DNA]</scope>
    <source>
        <strain evidence="1">JINMINGXINNONG_FW02</strain>
        <tissue evidence="1">Leaves</tissue>
    </source>
</reference>